<proteinExistence type="inferred from homology"/>
<dbReference type="SUPFAM" id="SSF53328">
    <property type="entry name" value="Formyltransferase"/>
    <property type="match status" value="1"/>
</dbReference>
<dbReference type="PANTHER" id="PTHR43369:SF2">
    <property type="entry name" value="PHOSPHORIBOSYLGLYCINAMIDE FORMYLTRANSFERASE"/>
    <property type="match status" value="1"/>
</dbReference>
<evidence type="ECO:0000313" key="6">
    <source>
        <dbReference type="EMBL" id="CAB4893436.1"/>
    </source>
</evidence>
<name>A0A6J7FDI4_9ZZZZ</name>
<reference evidence="6" key="1">
    <citation type="submission" date="2020-05" db="EMBL/GenBank/DDBJ databases">
        <authorList>
            <person name="Chiriac C."/>
            <person name="Salcher M."/>
            <person name="Ghai R."/>
            <person name="Kavagutti S V."/>
        </authorList>
    </citation>
    <scope>NUCLEOTIDE SEQUENCE</scope>
</reference>
<evidence type="ECO:0000259" key="5">
    <source>
        <dbReference type="Pfam" id="PF00551"/>
    </source>
</evidence>
<dbReference type="Pfam" id="PF00551">
    <property type="entry name" value="Formyl_trans_N"/>
    <property type="match status" value="1"/>
</dbReference>
<sequence length="197" mass="20851">MTARIVVLASGNGSNLQALLDAIRSGSLNAEVVGVISDRPTARALARATDAGIPAVALPIEASEARADYDARLAQFTAGFAPDFVVLVGWMRLLTMSFLSHHSQRVVNLHPALPGEFPGTHAIERALQAHQRVGLDRTGVMVHFVPDEGVDDGPVIATVEVPIQPDDTLASLEQRVHAAEHALLVQAIRQLVGSPAV</sequence>
<dbReference type="InterPro" id="IPR002376">
    <property type="entry name" value="Formyl_transf_N"/>
</dbReference>
<dbReference type="Gene3D" id="3.40.50.170">
    <property type="entry name" value="Formyl transferase, N-terminal domain"/>
    <property type="match status" value="1"/>
</dbReference>
<gene>
    <name evidence="6" type="ORF">UFOPK3376_03012</name>
</gene>
<dbReference type="HAMAP" id="MF_01930">
    <property type="entry name" value="PurN"/>
    <property type="match status" value="1"/>
</dbReference>
<dbReference type="GO" id="GO:0005737">
    <property type="term" value="C:cytoplasm"/>
    <property type="evidence" value="ECO:0007669"/>
    <property type="project" value="TreeGrafter"/>
</dbReference>
<dbReference type="AlphaFoldDB" id="A0A6J7FDI4"/>
<dbReference type="PANTHER" id="PTHR43369">
    <property type="entry name" value="PHOSPHORIBOSYLGLYCINAMIDE FORMYLTRANSFERASE"/>
    <property type="match status" value="1"/>
</dbReference>
<evidence type="ECO:0000256" key="3">
    <source>
        <dbReference type="ARBA" id="ARBA00022679"/>
    </source>
</evidence>
<organism evidence="6">
    <name type="scientific">freshwater metagenome</name>
    <dbReference type="NCBI Taxonomy" id="449393"/>
    <lineage>
        <taxon>unclassified sequences</taxon>
        <taxon>metagenomes</taxon>
        <taxon>ecological metagenomes</taxon>
    </lineage>
</organism>
<feature type="domain" description="Formyl transferase N-terminal" evidence="5">
    <location>
        <begin position="4"/>
        <end position="188"/>
    </location>
</feature>
<evidence type="ECO:0000256" key="1">
    <source>
        <dbReference type="ARBA" id="ARBA00005054"/>
    </source>
</evidence>
<accession>A0A6J7FDI4</accession>
<dbReference type="CDD" id="cd08645">
    <property type="entry name" value="FMT_core_GART"/>
    <property type="match status" value="1"/>
</dbReference>
<dbReference type="InterPro" id="IPR004607">
    <property type="entry name" value="GART"/>
</dbReference>
<keyword evidence="4" id="KW-0658">Purine biosynthesis</keyword>
<dbReference type="GO" id="GO:0006189">
    <property type="term" value="P:'de novo' IMP biosynthetic process"/>
    <property type="evidence" value="ECO:0007669"/>
    <property type="project" value="InterPro"/>
</dbReference>
<keyword evidence="3" id="KW-0808">Transferase</keyword>
<dbReference type="EMBL" id="CAFBLP010000126">
    <property type="protein sequence ID" value="CAB4893436.1"/>
    <property type="molecule type" value="Genomic_DNA"/>
</dbReference>
<dbReference type="InterPro" id="IPR036477">
    <property type="entry name" value="Formyl_transf_N_sf"/>
</dbReference>
<evidence type="ECO:0000256" key="4">
    <source>
        <dbReference type="ARBA" id="ARBA00022755"/>
    </source>
</evidence>
<dbReference type="EC" id="2.1.2.2" evidence="2"/>
<comment type="pathway">
    <text evidence="1">Purine metabolism; IMP biosynthesis via de novo pathway; N(2)-formyl-N(1)-(5-phospho-D-ribosyl)glycinamide from N(1)-(5-phospho-D-ribosyl)glycinamide (10-formyl THF route): step 1/1.</text>
</comment>
<dbReference type="GO" id="GO:0004644">
    <property type="term" value="F:phosphoribosylglycinamide formyltransferase activity"/>
    <property type="evidence" value="ECO:0007669"/>
    <property type="project" value="UniProtKB-EC"/>
</dbReference>
<dbReference type="NCBIfam" id="TIGR00639">
    <property type="entry name" value="PurN"/>
    <property type="match status" value="1"/>
</dbReference>
<protein>
    <recommendedName>
        <fullName evidence="2">phosphoribosylglycinamide formyltransferase 1</fullName>
        <ecNumber evidence="2">2.1.2.2</ecNumber>
    </recommendedName>
</protein>
<evidence type="ECO:0000256" key="2">
    <source>
        <dbReference type="ARBA" id="ARBA00012254"/>
    </source>
</evidence>